<reference evidence="1 2" key="1">
    <citation type="journal article" date="2023" name="G3 (Bethesda)">
        <title>A chromosome-level genome assembly of Zasmidium syzygii isolated from banana leaves.</title>
        <authorList>
            <person name="van Westerhoven A.C."/>
            <person name="Mehrabi R."/>
            <person name="Talebi R."/>
            <person name="Steentjes M.B.F."/>
            <person name="Corcolon B."/>
            <person name="Chong P.A."/>
            <person name="Kema G.H.J."/>
            <person name="Seidl M.F."/>
        </authorList>
    </citation>
    <scope>NUCLEOTIDE SEQUENCE [LARGE SCALE GENOMIC DNA]</scope>
    <source>
        <strain evidence="1 2">P124</strain>
    </source>
</reference>
<gene>
    <name evidence="1" type="ORF">PRZ48_011897</name>
</gene>
<comment type="caution">
    <text evidence="1">The sequence shown here is derived from an EMBL/GenBank/DDBJ whole genome shotgun (WGS) entry which is preliminary data.</text>
</comment>
<keyword evidence="2" id="KW-1185">Reference proteome</keyword>
<evidence type="ECO:0000313" key="1">
    <source>
        <dbReference type="EMBL" id="KAK4497446.1"/>
    </source>
</evidence>
<protein>
    <recommendedName>
        <fullName evidence="3">F-box domain-containing protein</fullName>
    </recommendedName>
</protein>
<sequence length="228" mass="26341">MATLLKPHPLDEMVTTFEKKPKGLLDLPQELRDHIFSLAVGNSSLAIPFSHLSLHFHDRALSHLATISRTLRHDIYPIFCAQIDFTLLSSALTNPKRSWTEQDLSHVQCLYVFAEKLFRVGGGQWQDAPLKICKGEDGFWVRLTCHEDVYGARDEFHVHTKKCCARYPEELGWKLQPYVEKLEEMINAKGCITVEAIKMIDEIREVFPEPSLSRRVLWQRSLWRGVDL</sequence>
<organism evidence="1 2">
    <name type="scientific">Zasmidium cellare</name>
    <name type="common">Wine cellar mold</name>
    <name type="synonym">Racodium cellare</name>
    <dbReference type="NCBI Taxonomy" id="395010"/>
    <lineage>
        <taxon>Eukaryota</taxon>
        <taxon>Fungi</taxon>
        <taxon>Dikarya</taxon>
        <taxon>Ascomycota</taxon>
        <taxon>Pezizomycotina</taxon>
        <taxon>Dothideomycetes</taxon>
        <taxon>Dothideomycetidae</taxon>
        <taxon>Mycosphaerellales</taxon>
        <taxon>Mycosphaerellaceae</taxon>
        <taxon>Zasmidium</taxon>
    </lineage>
</organism>
<evidence type="ECO:0008006" key="3">
    <source>
        <dbReference type="Google" id="ProtNLM"/>
    </source>
</evidence>
<evidence type="ECO:0000313" key="2">
    <source>
        <dbReference type="Proteomes" id="UP001305779"/>
    </source>
</evidence>
<name>A0ABR0E7P0_ZASCE</name>
<dbReference type="Proteomes" id="UP001305779">
    <property type="component" value="Unassembled WGS sequence"/>
</dbReference>
<dbReference type="EMBL" id="JAXOVC010000009">
    <property type="protein sequence ID" value="KAK4497446.1"/>
    <property type="molecule type" value="Genomic_DNA"/>
</dbReference>
<accession>A0ABR0E7P0</accession>
<proteinExistence type="predicted"/>